<name>A0AAD0EF75_9RHOB</name>
<geneLocation type="plasmid" evidence="2">
    <name>pp63_b</name>
</geneLocation>
<reference evidence="1 2" key="1">
    <citation type="journal article" date="2017" name="Front. Microbiol.">
        <title>Phaeobacter piscinae sp. nov., a species of the Roseobacter group and potential aquaculture probiont.</title>
        <authorList>
            <person name="Sonnenschein E.C."/>
            <person name="Phippen C.B.W."/>
            <person name="Nielsen K.F."/>
            <person name="Mateiu R.V."/>
            <person name="Melchiorsen J."/>
            <person name="Gram L."/>
            <person name="Overmann J."/>
            <person name="Freese H.M."/>
        </authorList>
    </citation>
    <scope>NUCLEOTIDE SEQUENCE [LARGE SCALE GENOMIC DNA]</scope>
    <source>
        <strain evidence="1 2">P63</strain>
    </source>
</reference>
<keyword evidence="1" id="KW-0560">Oxidoreductase</keyword>
<dbReference type="Gene3D" id="2.60.120.10">
    <property type="entry name" value="Jelly Rolls"/>
    <property type="match status" value="1"/>
</dbReference>
<proteinExistence type="predicted"/>
<dbReference type="InterPro" id="IPR011051">
    <property type="entry name" value="RmlC_Cupin_sf"/>
</dbReference>
<sequence length="320" mass="35785">MIKEIFDSLPLQGPEYVLERNEDLLLTLPPHPFGGKWEADEALPVFHFDHHYEPLKFAPPRGVFEGPNLRLEWQNMNGRQPFYHRNTDAEELSFQVCGDRTLMTELGTVELRPGDFSSIPVGVAHDNFGREDVHLLIYLHGPMETTMEPAFVSEHLVPPFEGWSPANMSEATTSCLGGPHCDVSVSMAQEDLLLDAAKTRSERLEVLRPDGAPGETDWIYKTKRIWVGSTKLDSTAPRFYRRHRVADEIQCQIIGTRTLVTQRGTVTLNPGDYVSIPFGCAFGSFSDAPSQHISILTQEEAPPAAEPARFAEMNSGIRLG</sequence>
<dbReference type="Proteomes" id="UP000217545">
    <property type="component" value="Plasmid pP63_b"/>
</dbReference>
<dbReference type="RefSeq" id="WP_024099479.1">
    <property type="nucleotide sequence ID" value="NZ_CP010591.1"/>
</dbReference>
<dbReference type="GeneID" id="31848478"/>
<dbReference type="GO" id="GO:0004411">
    <property type="term" value="F:homogentisate 1,2-dioxygenase activity"/>
    <property type="evidence" value="ECO:0007669"/>
    <property type="project" value="UniProtKB-EC"/>
</dbReference>
<dbReference type="SUPFAM" id="SSF51182">
    <property type="entry name" value="RmlC-like cupins"/>
    <property type="match status" value="1"/>
</dbReference>
<dbReference type="InterPro" id="IPR014710">
    <property type="entry name" value="RmlC-like_jellyroll"/>
</dbReference>
<keyword evidence="1" id="KW-0614">Plasmid</keyword>
<dbReference type="AlphaFoldDB" id="A0AAD0EF75"/>
<protein>
    <submittedName>
        <fullName evidence="1">Homogentisate 1,2-dioxygenase</fullName>
        <ecNumber evidence="1">1.13.11.5</ecNumber>
    </submittedName>
</protein>
<evidence type="ECO:0000313" key="1">
    <source>
        <dbReference type="EMBL" id="ATF08031.1"/>
    </source>
</evidence>
<gene>
    <name evidence="1" type="ORF">PhaeoP63_03999</name>
</gene>
<dbReference type="EC" id="1.13.11.5" evidence="1"/>
<accession>A0AAD0EF75</accession>
<dbReference type="EMBL" id="CP010786">
    <property type="protein sequence ID" value="ATF08031.1"/>
    <property type="molecule type" value="Genomic_DNA"/>
</dbReference>
<evidence type="ECO:0000313" key="2">
    <source>
        <dbReference type="Proteomes" id="UP000217545"/>
    </source>
</evidence>
<organism evidence="1 2">
    <name type="scientific">Phaeobacter gallaeciensis</name>
    <dbReference type="NCBI Taxonomy" id="60890"/>
    <lineage>
        <taxon>Bacteria</taxon>
        <taxon>Pseudomonadati</taxon>
        <taxon>Pseudomonadota</taxon>
        <taxon>Alphaproteobacteria</taxon>
        <taxon>Rhodobacterales</taxon>
        <taxon>Roseobacteraceae</taxon>
        <taxon>Phaeobacter</taxon>
    </lineage>
</organism>